<sequence>MNNKILLMVSAFVLSTVLYCCKNGNTSHIGPKEDIVSTKITKPLVSEILNDGKTKSNRHGINTDQDDWYWKNTQMSKNNIFENWGFGQVDVVMVYRYLQNETIPKTLKIGHIDNKGSITINLPKTIQTETKLGNLQNLVFYDIQDIGKFNYTNAASGYFGKTTLNVEQNGKVIGNLTLGNSVRTTYNLTNQSTLTMGDEGYIISWAYLDEFASLQGIENTKNTVRRDETKTIEAENSVVYNLDFKPGWNLVKTEVIGKYDLEHERGLNASWFKKHVHSVVAEIPEDAAYFFRSN</sequence>
<evidence type="ECO:0000313" key="2">
    <source>
        <dbReference type="Proteomes" id="UP000651837"/>
    </source>
</evidence>
<reference evidence="1 2" key="1">
    <citation type="submission" date="2020-07" db="EMBL/GenBank/DDBJ databases">
        <title>The draft genome sequence of Maribacter polysiphoniae KCTC 22021.</title>
        <authorList>
            <person name="Mu L."/>
        </authorList>
    </citation>
    <scope>NUCLEOTIDE SEQUENCE [LARGE SCALE GENOMIC DNA]</scope>
    <source>
        <strain evidence="1 2">KCTC 22021</strain>
    </source>
</reference>
<dbReference type="RefSeq" id="WP_109654243.1">
    <property type="nucleotide sequence ID" value="NZ_JACWLN010000012.1"/>
</dbReference>
<name>A0ABR7W3B5_9FLAO</name>
<protein>
    <submittedName>
        <fullName evidence="1">Uncharacterized protein</fullName>
    </submittedName>
</protein>
<keyword evidence="2" id="KW-1185">Reference proteome</keyword>
<evidence type="ECO:0000313" key="1">
    <source>
        <dbReference type="EMBL" id="MBD1262655.1"/>
    </source>
</evidence>
<dbReference type="EMBL" id="JACWLN010000012">
    <property type="protein sequence ID" value="MBD1262655.1"/>
    <property type="molecule type" value="Genomic_DNA"/>
</dbReference>
<gene>
    <name evidence="1" type="ORF">HZY62_18810</name>
</gene>
<organism evidence="1 2">
    <name type="scientific">Maribacter polysiphoniae</name>
    <dbReference type="NCBI Taxonomy" id="429344"/>
    <lineage>
        <taxon>Bacteria</taxon>
        <taxon>Pseudomonadati</taxon>
        <taxon>Bacteroidota</taxon>
        <taxon>Flavobacteriia</taxon>
        <taxon>Flavobacteriales</taxon>
        <taxon>Flavobacteriaceae</taxon>
        <taxon>Maribacter</taxon>
    </lineage>
</organism>
<comment type="caution">
    <text evidence="1">The sequence shown here is derived from an EMBL/GenBank/DDBJ whole genome shotgun (WGS) entry which is preliminary data.</text>
</comment>
<dbReference type="Proteomes" id="UP000651837">
    <property type="component" value="Unassembled WGS sequence"/>
</dbReference>
<proteinExistence type="predicted"/>
<accession>A0ABR7W3B5</accession>